<dbReference type="Proteomes" id="UP000192674">
    <property type="component" value="Unassembled WGS sequence"/>
</dbReference>
<sequence>MRKFRAAVCAAVALTMAGTGQTALAVGQKESAQSAASITIDSANPAGRLRGDFVGLSFEIRELGIGNLDISKGNVLQMFKTLGRDSNIRLAGNTLDRDTLWVPRGQQPPNPLPEWVANTLTPADIERLNRLLKATGWKAEVGINVGRWDPVLGPDQAKEMFKILGNRLLGAECGNEPDQWVLRGYKPTGYAYADYRKDWAVCAAAVGNNRIAGPDTAGTSSSWAANLAKDERDKLSMLTVHQYPAGATTTIPTLLSPELAAKQLRELQSNLTAAKEQNLPFRVDEANSTYSGGIDGVSNKYASALWSMDYALQLAQGGVSGINIHGGLGVCNEPIWNGRFQRYTPFCAANKEDELAQVYKAMPIYYGLWMARQMGSGKFLPLQLSTDRNITAYAVKGDDGRTRIAVVQKEDTTAAPVKLDIKVGNRVRNAEVLTMTGTNLAEEATAVQGTTVDRRGHLKARPDNVRVRNGSLNLNLKAGSAVVITLDC</sequence>
<protein>
    <submittedName>
        <fullName evidence="2">Uncharacterized protein</fullName>
    </submittedName>
</protein>
<evidence type="ECO:0000313" key="3">
    <source>
        <dbReference type="Proteomes" id="UP000192674"/>
    </source>
</evidence>
<dbReference type="PANTHER" id="PTHR36183:SF2">
    <property type="entry name" value="BETA-GLUCURONIDASE C-TERMINAL DOMAIN-CONTAINING PROTEIN"/>
    <property type="match status" value="1"/>
</dbReference>
<dbReference type="PANTHER" id="PTHR36183">
    <property type="entry name" value="BETA-GLUCURONIDASE"/>
    <property type="match status" value="1"/>
</dbReference>
<feature type="signal peptide" evidence="1">
    <location>
        <begin position="1"/>
        <end position="25"/>
    </location>
</feature>
<keyword evidence="1" id="KW-0732">Signal</keyword>
<dbReference type="Gene3D" id="2.60.40.1180">
    <property type="entry name" value="Golgi alpha-mannosidase II"/>
    <property type="match status" value="1"/>
</dbReference>
<dbReference type="EMBL" id="FWXV01000002">
    <property type="protein sequence ID" value="SMC84177.1"/>
    <property type="molecule type" value="Genomic_DNA"/>
</dbReference>
<reference evidence="2 3" key="1">
    <citation type="submission" date="2017-04" db="EMBL/GenBank/DDBJ databases">
        <authorList>
            <person name="Afonso C.L."/>
            <person name="Miller P.J."/>
            <person name="Scott M.A."/>
            <person name="Spackman E."/>
            <person name="Goraichik I."/>
            <person name="Dimitrov K.M."/>
            <person name="Suarez D.L."/>
            <person name="Swayne D.E."/>
        </authorList>
    </citation>
    <scope>NUCLEOTIDE SEQUENCE [LARGE SCALE GENOMIC DNA]</scope>
    <source>
        <strain evidence="2 3">DSM 43828</strain>
    </source>
</reference>
<evidence type="ECO:0000313" key="2">
    <source>
        <dbReference type="EMBL" id="SMC84177.1"/>
    </source>
</evidence>
<name>A0A1W2CFZ1_KIBAR</name>
<dbReference type="InterPro" id="IPR017853">
    <property type="entry name" value="GH"/>
</dbReference>
<proteinExistence type="predicted"/>
<organism evidence="2 3">
    <name type="scientific">Kibdelosporangium aridum</name>
    <dbReference type="NCBI Taxonomy" id="2030"/>
    <lineage>
        <taxon>Bacteria</taxon>
        <taxon>Bacillati</taxon>
        <taxon>Actinomycetota</taxon>
        <taxon>Actinomycetes</taxon>
        <taxon>Pseudonocardiales</taxon>
        <taxon>Pseudonocardiaceae</taxon>
        <taxon>Kibdelosporangium</taxon>
    </lineage>
</organism>
<dbReference type="OrthoDB" id="5166947at2"/>
<feature type="chain" id="PRO_5012438859" evidence="1">
    <location>
        <begin position="26"/>
        <end position="488"/>
    </location>
</feature>
<dbReference type="RefSeq" id="WP_084425741.1">
    <property type="nucleotide sequence ID" value="NZ_FWXV01000002.1"/>
</dbReference>
<accession>A0A1W2CFZ1</accession>
<evidence type="ECO:0000256" key="1">
    <source>
        <dbReference type="SAM" id="SignalP"/>
    </source>
</evidence>
<dbReference type="InterPro" id="IPR052974">
    <property type="entry name" value="GH79_Enzymes"/>
</dbReference>
<gene>
    <name evidence="2" type="ORF">SAMN05661093_01996</name>
</gene>
<dbReference type="AlphaFoldDB" id="A0A1W2CFZ1"/>
<dbReference type="SUPFAM" id="SSF51445">
    <property type="entry name" value="(Trans)glycosidases"/>
    <property type="match status" value="1"/>
</dbReference>
<dbReference type="InterPro" id="IPR013780">
    <property type="entry name" value="Glyco_hydro_b"/>
</dbReference>
<dbReference type="Gene3D" id="3.20.20.80">
    <property type="entry name" value="Glycosidases"/>
    <property type="match status" value="1"/>
</dbReference>
<keyword evidence="3" id="KW-1185">Reference proteome</keyword>